<dbReference type="InterPro" id="IPR036388">
    <property type="entry name" value="WH-like_DNA-bd_sf"/>
</dbReference>
<dbReference type="GO" id="GO:0003700">
    <property type="term" value="F:DNA-binding transcription factor activity"/>
    <property type="evidence" value="ECO:0007669"/>
    <property type="project" value="InterPro"/>
</dbReference>
<dbReference type="Proteomes" id="UP000681340">
    <property type="component" value="Unassembled WGS sequence"/>
</dbReference>
<gene>
    <name evidence="2" type="ORF">Aau02nite_14150</name>
</gene>
<name>A0A919VJ97_9ACTN</name>
<reference evidence="2" key="1">
    <citation type="submission" date="2021-03" db="EMBL/GenBank/DDBJ databases">
        <title>Whole genome shotgun sequence of Actinoplanes auranticolor NBRC 12245.</title>
        <authorList>
            <person name="Komaki H."/>
            <person name="Tamura T."/>
        </authorList>
    </citation>
    <scope>NUCLEOTIDE SEQUENCE</scope>
    <source>
        <strain evidence="2">NBRC 12245</strain>
    </source>
</reference>
<keyword evidence="3" id="KW-1185">Reference proteome</keyword>
<evidence type="ECO:0000259" key="1">
    <source>
        <dbReference type="SMART" id="SM00347"/>
    </source>
</evidence>
<dbReference type="SMART" id="SM00347">
    <property type="entry name" value="HTH_MARR"/>
    <property type="match status" value="1"/>
</dbReference>
<sequence length="156" mass="17138">MSATADVSAAWQAYQRMRLQLNGRISRELYRSTGLSEADFDILFLLEESPGGSARSIALRCGLEWEKSRLSHQLRRMQGRGLITKTADAVVELTDKGREQIAAARACHGAAVRRYFGDVLTDDQLAALTAISDQVVARLADDSARDHAHAQPRAEA</sequence>
<dbReference type="EMBL" id="BOQL01000014">
    <property type="protein sequence ID" value="GIM65011.1"/>
    <property type="molecule type" value="Genomic_DNA"/>
</dbReference>
<evidence type="ECO:0000313" key="3">
    <source>
        <dbReference type="Proteomes" id="UP000681340"/>
    </source>
</evidence>
<feature type="domain" description="HTH marR-type" evidence="1">
    <location>
        <begin position="28"/>
        <end position="124"/>
    </location>
</feature>
<evidence type="ECO:0000313" key="2">
    <source>
        <dbReference type="EMBL" id="GIM65011.1"/>
    </source>
</evidence>
<comment type="caution">
    <text evidence="2">The sequence shown here is derived from an EMBL/GenBank/DDBJ whole genome shotgun (WGS) entry which is preliminary data.</text>
</comment>
<dbReference type="SUPFAM" id="SSF46785">
    <property type="entry name" value="Winged helix' DNA-binding domain"/>
    <property type="match status" value="1"/>
</dbReference>
<dbReference type="RefSeq" id="WP_212987483.1">
    <property type="nucleotide sequence ID" value="NZ_BAABEA010000003.1"/>
</dbReference>
<organism evidence="2 3">
    <name type="scientific">Actinoplanes auranticolor</name>
    <dbReference type="NCBI Taxonomy" id="47988"/>
    <lineage>
        <taxon>Bacteria</taxon>
        <taxon>Bacillati</taxon>
        <taxon>Actinomycetota</taxon>
        <taxon>Actinomycetes</taxon>
        <taxon>Micromonosporales</taxon>
        <taxon>Micromonosporaceae</taxon>
        <taxon>Actinoplanes</taxon>
    </lineage>
</organism>
<dbReference type="InterPro" id="IPR036390">
    <property type="entry name" value="WH_DNA-bd_sf"/>
</dbReference>
<proteinExistence type="predicted"/>
<dbReference type="Gene3D" id="1.10.10.10">
    <property type="entry name" value="Winged helix-like DNA-binding domain superfamily/Winged helix DNA-binding domain"/>
    <property type="match status" value="1"/>
</dbReference>
<protein>
    <submittedName>
        <fullName evidence="2">MarR family transcriptional regulator</fullName>
    </submittedName>
</protein>
<dbReference type="AlphaFoldDB" id="A0A919VJ97"/>
<accession>A0A919VJ97</accession>
<dbReference type="InterPro" id="IPR000835">
    <property type="entry name" value="HTH_MarR-typ"/>
</dbReference>